<sequence length="118" mass="13091">MQTQEEVASNLNRRSHLFTILNFNISFVLLGLAQVIVALNLSLRIYAIYLKSRTVLVSLTCIFVTLAAVVLLTNFLGREIEPSNVEGCHIADKRPPSGRQFLSTTLSSSSYSCEKLSK</sequence>
<organism evidence="2 3">
    <name type="scientific">Dendrothele bispora (strain CBS 962.96)</name>
    <dbReference type="NCBI Taxonomy" id="1314807"/>
    <lineage>
        <taxon>Eukaryota</taxon>
        <taxon>Fungi</taxon>
        <taxon>Dikarya</taxon>
        <taxon>Basidiomycota</taxon>
        <taxon>Agaricomycotina</taxon>
        <taxon>Agaricomycetes</taxon>
        <taxon>Agaricomycetidae</taxon>
        <taxon>Agaricales</taxon>
        <taxon>Agaricales incertae sedis</taxon>
        <taxon>Dendrothele</taxon>
    </lineage>
</organism>
<name>A0A4S8KZD4_DENBC</name>
<dbReference type="AlphaFoldDB" id="A0A4S8KZD4"/>
<keyword evidence="3" id="KW-1185">Reference proteome</keyword>
<proteinExistence type="predicted"/>
<feature type="transmembrane region" description="Helical" evidence="1">
    <location>
        <begin position="55"/>
        <end position="76"/>
    </location>
</feature>
<evidence type="ECO:0000256" key="1">
    <source>
        <dbReference type="SAM" id="Phobius"/>
    </source>
</evidence>
<reference evidence="2 3" key="1">
    <citation type="journal article" date="2019" name="Nat. Ecol. Evol.">
        <title>Megaphylogeny resolves global patterns of mushroom evolution.</title>
        <authorList>
            <person name="Varga T."/>
            <person name="Krizsan K."/>
            <person name="Foldi C."/>
            <person name="Dima B."/>
            <person name="Sanchez-Garcia M."/>
            <person name="Sanchez-Ramirez S."/>
            <person name="Szollosi G.J."/>
            <person name="Szarkandi J.G."/>
            <person name="Papp V."/>
            <person name="Albert L."/>
            <person name="Andreopoulos W."/>
            <person name="Angelini C."/>
            <person name="Antonin V."/>
            <person name="Barry K.W."/>
            <person name="Bougher N.L."/>
            <person name="Buchanan P."/>
            <person name="Buyck B."/>
            <person name="Bense V."/>
            <person name="Catcheside P."/>
            <person name="Chovatia M."/>
            <person name="Cooper J."/>
            <person name="Damon W."/>
            <person name="Desjardin D."/>
            <person name="Finy P."/>
            <person name="Geml J."/>
            <person name="Haridas S."/>
            <person name="Hughes K."/>
            <person name="Justo A."/>
            <person name="Karasinski D."/>
            <person name="Kautmanova I."/>
            <person name="Kiss B."/>
            <person name="Kocsube S."/>
            <person name="Kotiranta H."/>
            <person name="LaButti K.M."/>
            <person name="Lechner B.E."/>
            <person name="Liimatainen K."/>
            <person name="Lipzen A."/>
            <person name="Lukacs Z."/>
            <person name="Mihaltcheva S."/>
            <person name="Morgado L.N."/>
            <person name="Niskanen T."/>
            <person name="Noordeloos M.E."/>
            <person name="Ohm R.A."/>
            <person name="Ortiz-Santana B."/>
            <person name="Ovrebo C."/>
            <person name="Racz N."/>
            <person name="Riley R."/>
            <person name="Savchenko A."/>
            <person name="Shiryaev A."/>
            <person name="Soop K."/>
            <person name="Spirin V."/>
            <person name="Szebenyi C."/>
            <person name="Tomsovsky M."/>
            <person name="Tulloss R.E."/>
            <person name="Uehling J."/>
            <person name="Grigoriev I.V."/>
            <person name="Vagvolgyi C."/>
            <person name="Papp T."/>
            <person name="Martin F.M."/>
            <person name="Miettinen O."/>
            <person name="Hibbett D.S."/>
            <person name="Nagy L.G."/>
        </authorList>
    </citation>
    <scope>NUCLEOTIDE SEQUENCE [LARGE SCALE GENOMIC DNA]</scope>
    <source>
        <strain evidence="2 3">CBS 962.96</strain>
    </source>
</reference>
<keyword evidence="1" id="KW-1133">Transmembrane helix</keyword>
<dbReference type="Proteomes" id="UP000297245">
    <property type="component" value="Unassembled WGS sequence"/>
</dbReference>
<evidence type="ECO:0000313" key="2">
    <source>
        <dbReference type="EMBL" id="THU81416.1"/>
    </source>
</evidence>
<feature type="transmembrane region" description="Helical" evidence="1">
    <location>
        <begin position="20"/>
        <end position="43"/>
    </location>
</feature>
<evidence type="ECO:0000313" key="3">
    <source>
        <dbReference type="Proteomes" id="UP000297245"/>
    </source>
</evidence>
<dbReference type="OrthoDB" id="3258294at2759"/>
<gene>
    <name evidence="2" type="ORF">K435DRAFT_809098</name>
</gene>
<dbReference type="EMBL" id="ML179811">
    <property type="protein sequence ID" value="THU81416.1"/>
    <property type="molecule type" value="Genomic_DNA"/>
</dbReference>
<keyword evidence="1" id="KW-0472">Membrane</keyword>
<accession>A0A4S8KZD4</accession>
<keyword evidence="1" id="KW-0812">Transmembrane</keyword>
<protein>
    <submittedName>
        <fullName evidence="2">Uncharacterized protein</fullName>
    </submittedName>
</protein>